<gene>
    <name evidence="1" type="ORF">NM688_g8882</name>
</gene>
<protein>
    <submittedName>
        <fullName evidence="1">Uncharacterized protein</fullName>
    </submittedName>
</protein>
<evidence type="ECO:0000313" key="2">
    <source>
        <dbReference type="Proteomes" id="UP001148662"/>
    </source>
</evidence>
<organism evidence="1 2">
    <name type="scientific">Phlebia brevispora</name>
    <dbReference type="NCBI Taxonomy" id="194682"/>
    <lineage>
        <taxon>Eukaryota</taxon>
        <taxon>Fungi</taxon>
        <taxon>Dikarya</taxon>
        <taxon>Basidiomycota</taxon>
        <taxon>Agaricomycotina</taxon>
        <taxon>Agaricomycetes</taxon>
        <taxon>Polyporales</taxon>
        <taxon>Meruliaceae</taxon>
        <taxon>Phlebia</taxon>
    </lineage>
</organism>
<name>A0ACC1RQG9_9APHY</name>
<accession>A0ACC1RQG9</accession>
<reference evidence="1" key="1">
    <citation type="submission" date="2022-07" db="EMBL/GenBank/DDBJ databases">
        <title>Genome Sequence of Phlebia brevispora.</title>
        <authorList>
            <person name="Buettner E."/>
        </authorList>
    </citation>
    <scope>NUCLEOTIDE SEQUENCE</scope>
    <source>
        <strain evidence="1">MPL23</strain>
    </source>
</reference>
<dbReference type="EMBL" id="JANHOG010002540">
    <property type="protein sequence ID" value="KAJ3522383.1"/>
    <property type="molecule type" value="Genomic_DNA"/>
</dbReference>
<dbReference type="Proteomes" id="UP001148662">
    <property type="component" value="Unassembled WGS sequence"/>
</dbReference>
<evidence type="ECO:0000313" key="1">
    <source>
        <dbReference type="EMBL" id="KAJ3522383.1"/>
    </source>
</evidence>
<comment type="caution">
    <text evidence="1">The sequence shown here is derived from an EMBL/GenBank/DDBJ whole genome shotgun (WGS) entry which is preliminary data.</text>
</comment>
<sequence length="608" mass="67311">MATNANVIPDRFKQLPIEAPPRTQILTSATFQAPPLDGSLTLPEIYDWHAEHSPEHPLFVYGNEEGPVHTITWAEAVRGIHRAGRIVRDAVIPVHTDSVPVVAILANSEPISYFTTLVGIMRAGFTAFPISPRNSPVAVAHLIQKTSPVHLVVGPEPAMQELAAAAYELIRKNGVQPPHSSVITLLRFKRGLDDHVVIMHSSGSTAFPKPIPWSNYRILLLSLTPYFGEQDLCGRKFAFHASAMYHAMGIMQTTWTASAGITLACLTPVSPAHTMTPEIVIRAATNARCDFMYCVPSFIESYAKNPEHVELLQSMRGVIFAGGPLAKDVGDELSDLGISIHTLYGMSEGGIITPFLSKPKGRDWEYFCFPGNLKPHLIPQDDGTKNVELVLTPSKWEVPCVTNTVVDGVGAYSTSDVLAPHPTKPGFWKVYGRVDDQIMHNNGEKTNPGPLEHILNQDPHVHCAVMFGRGRFNVGVVIEPKPEYRFDPADEQKLIEFRKAIAPTVEKMNEYAPQHSRLFQEMIVVTSPSKPFTYTAKNTPRRHAIIKEYEQEIEKTYAKVDESAQSDLSAPSSWTFPNTLDFVRAVVNKVLEREISDTDDLFISGGDR</sequence>
<proteinExistence type="predicted"/>
<keyword evidence="2" id="KW-1185">Reference proteome</keyword>